<accession>A0A382KW54</accession>
<proteinExistence type="predicted"/>
<evidence type="ECO:0000313" key="2">
    <source>
        <dbReference type="EMBL" id="SVC28868.1"/>
    </source>
</evidence>
<dbReference type="EMBL" id="UINC01083295">
    <property type="protein sequence ID" value="SVC28868.1"/>
    <property type="molecule type" value="Genomic_DNA"/>
</dbReference>
<name>A0A382KW54_9ZZZZ</name>
<dbReference type="PANTHER" id="PTHR47649:SF1">
    <property type="entry name" value="RIBONUCLEASE D"/>
    <property type="match status" value="1"/>
</dbReference>
<feature type="domain" description="3'-5' exonuclease" evidence="1">
    <location>
        <begin position="3"/>
        <end position="168"/>
    </location>
</feature>
<dbReference type="CDD" id="cd06142">
    <property type="entry name" value="RNaseD_exo"/>
    <property type="match status" value="1"/>
</dbReference>
<dbReference type="GO" id="GO:0003676">
    <property type="term" value="F:nucleic acid binding"/>
    <property type="evidence" value="ECO:0007669"/>
    <property type="project" value="InterPro"/>
</dbReference>
<dbReference type="SMART" id="SM00474">
    <property type="entry name" value="35EXOc"/>
    <property type="match status" value="1"/>
</dbReference>
<organism evidence="2">
    <name type="scientific">marine metagenome</name>
    <dbReference type="NCBI Taxonomy" id="408172"/>
    <lineage>
        <taxon>unclassified sequences</taxon>
        <taxon>metagenomes</taxon>
        <taxon>ecological metagenomes</taxon>
    </lineage>
</organism>
<sequence>VDFRLVTDQVEFEALLDVLITEKRIAVDTEFHREKTYFPKVAMVQVAWTDGLVLIDPLEVDLRPMARLLESEVLVVMHAAGQDLEVFDRACETVPVNLFDTQLAAGFIGLSSPSLALLHERELGLRLPKGDRLTDWLVRPLTDSQLNYAASDVAHLLEIHDRLVRRLTDDGRLAWAEQECVEMLARERGRRRPEDAWMRIKEA</sequence>
<dbReference type="Gene3D" id="3.30.420.10">
    <property type="entry name" value="Ribonuclease H-like superfamily/Ribonuclease H"/>
    <property type="match status" value="1"/>
</dbReference>
<dbReference type="InterPro" id="IPR051086">
    <property type="entry name" value="RNase_D-like"/>
</dbReference>
<dbReference type="GO" id="GO:0006139">
    <property type="term" value="P:nucleobase-containing compound metabolic process"/>
    <property type="evidence" value="ECO:0007669"/>
    <property type="project" value="InterPro"/>
</dbReference>
<dbReference type="Pfam" id="PF01612">
    <property type="entry name" value="DNA_pol_A_exo1"/>
    <property type="match status" value="1"/>
</dbReference>
<reference evidence="2" key="1">
    <citation type="submission" date="2018-05" db="EMBL/GenBank/DDBJ databases">
        <authorList>
            <person name="Lanie J.A."/>
            <person name="Ng W.-L."/>
            <person name="Kazmierczak K.M."/>
            <person name="Andrzejewski T.M."/>
            <person name="Davidsen T.M."/>
            <person name="Wayne K.J."/>
            <person name="Tettelin H."/>
            <person name="Glass J.I."/>
            <person name="Rusch D."/>
            <person name="Podicherti R."/>
            <person name="Tsui H.-C.T."/>
            <person name="Winkler M.E."/>
        </authorList>
    </citation>
    <scope>NUCLEOTIDE SEQUENCE</scope>
</reference>
<dbReference type="AlphaFoldDB" id="A0A382KW54"/>
<dbReference type="InterPro" id="IPR012337">
    <property type="entry name" value="RNaseH-like_sf"/>
</dbReference>
<evidence type="ECO:0000259" key="1">
    <source>
        <dbReference type="SMART" id="SM00474"/>
    </source>
</evidence>
<dbReference type="SUPFAM" id="SSF53098">
    <property type="entry name" value="Ribonuclease H-like"/>
    <property type="match status" value="1"/>
</dbReference>
<feature type="non-terminal residue" evidence="2">
    <location>
        <position position="203"/>
    </location>
</feature>
<feature type="non-terminal residue" evidence="2">
    <location>
        <position position="1"/>
    </location>
</feature>
<dbReference type="GO" id="GO:0008408">
    <property type="term" value="F:3'-5' exonuclease activity"/>
    <property type="evidence" value="ECO:0007669"/>
    <property type="project" value="InterPro"/>
</dbReference>
<dbReference type="PANTHER" id="PTHR47649">
    <property type="entry name" value="RIBONUCLEASE D"/>
    <property type="match status" value="1"/>
</dbReference>
<dbReference type="InterPro" id="IPR002562">
    <property type="entry name" value="3'-5'_exonuclease_dom"/>
</dbReference>
<gene>
    <name evidence="2" type="ORF">METZ01_LOCUS281722</name>
</gene>
<protein>
    <recommendedName>
        <fullName evidence="1">3'-5' exonuclease domain-containing protein</fullName>
    </recommendedName>
</protein>
<dbReference type="InterPro" id="IPR036397">
    <property type="entry name" value="RNaseH_sf"/>
</dbReference>